<dbReference type="EMBL" id="JXXN02002121">
    <property type="protein sequence ID" value="THD23485.1"/>
    <property type="molecule type" value="Genomic_DNA"/>
</dbReference>
<feature type="domain" description="GOLD" evidence="11">
    <location>
        <begin position="28"/>
        <end position="110"/>
    </location>
</feature>
<dbReference type="AlphaFoldDB" id="A0A4E0R9Q7"/>
<gene>
    <name evidence="12" type="ORF">D915_005853</name>
</gene>
<evidence type="ECO:0000256" key="9">
    <source>
        <dbReference type="SAM" id="Phobius"/>
    </source>
</evidence>
<comment type="similarity">
    <text evidence="2 8">Belongs to the EMP24/GP25L family.</text>
</comment>
<feature type="signal peptide" evidence="10">
    <location>
        <begin position="1"/>
        <end position="18"/>
    </location>
</feature>
<comment type="caution">
    <text evidence="12">The sequence shown here is derived from an EMBL/GenBank/DDBJ whole genome shotgun (WGS) entry which is preliminary data.</text>
</comment>
<dbReference type="SUPFAM" id="SSF101576">
    <property type="entry name" value="Supernatant protein factor (SPF), C-terminal domain"/>
    <property type="match status" value="1"/>
</dbReference>
<accession>A0A4E0R9Q7</accession>
<evidence type="ECO:0000256" key="2">
    <source>
        <dbReference type="ARBA" id="ARBA00007104"/>
    </source>
</evidence>
<dbReference type="PANTHER" id="PTHR22811">
    <property type="entry name" value="TRANSMEMBRANE EMP24 DOMAIN-CONTAINING PROTEIN"/>
    <property type="match status" value="1"/>
</dbReference>
<protein>
    <recommendedName>
        <fullName evidence="11">GOLD domain-containing protein</fullName>
    </recommendedName>
</protein>
<sequence length="226" mass="25815">MGIVLPLFVLVLFSGVRGLTFELEDRDYRCIYHNAKADAKYFVEFEVLSGEGYHINFLLLKPSGEVFDEMHRTDHGKVFIDSADAGDYQACFDHNFSVMSRTVIYFRFLEVVDDEYSLGNRPLSEVKEEWKMTNFSPEDAKLLQIGLNISMKLHKASGIQLRERVLQTISAKFGEQLNSRVMYWSIGQGILIILVALSQVYTLRSMFKTPTAYHASVPIRSTTTGF</sequence>
<evidence type="ECO:0000256" key="5">
    <source>
        <dbReference type="ARBA" id="ARBA00022989"/>
    </source>
</evidence>
<evidence type="ECO:0000259" key="11">
    <source>
        <dbReference type="PROSITE" id="PS50866"/>
    </source>
</evidence>
<keyword evidence="13" id="KW-1185">Reference proteome</keyword>
<dbReference type="InterPro" id="IPR009038">
    <property type="entry name" value="GOLD_dom"/>
</dbReference>
<reference evidence="12" key="1">
    <citation type="submission" date="2019-03" db="EMBL/GenBank/DDBJ databases">
        <title>Improved annotation for the trematode Fasciola hepatica.</title>
        <authorList>
            <person name="Choi Y.-J."/>
            <person name="Martin J."/>
            <person name="Mitreva M."/>
        </authorList>
    </citation>
    <scope>NUCLEOTIDE SEQUENCE [LARGE SCALE GENOMIC DNA]</scope>
</reference>
<comment type="subcellular location">
    <subcellularLocation>
        <location evidence="7">Endomembrane system</location>
        <topology evidence="7">Single-pass membrane protein</topology>
    </subcellularLocation>
    <subcellularLocation>
        <location evidence="1 8">Membrane</location>
        <topology evidence="1 8">Single-pass type I membrane protein</topology>
    </subcellularLocation>
</comment>
<evidence type="ECO:0000256" key="7">
    <source>
        <dbReference type="ARBA" id="ARBA00037847"/>
    </source>
</evidence>
<evidence type="ECO:0000256" key="6">
    <source>
        <dbReference type="ARBA" id="ARBA00023136"/>
    </source>
</evidence>
<dbReference type="PROSITE" id="PS50866">
    <property type="entry name" value="GOLD"/>
    <property type="match status" value="1"/>
</dbReference>
<evidence type="ECO:0000256" key="10">
    <source>
        <dbReference type="SAM" id="SignalP"/>
    </source>
</evidence>
<evidence type="ECO:0000313" key="13">
    <source>
        <dbReference type="Proteomes" id="UP000230066"/>
    </source>
</evidence>
<keyword evidence="3 8" id="KW-0812">Transmembrane</keyword>
<evidence type="ECO:0000256" key="4">
    <source>
        <dbReference type="ARBA" id="ARBA00022729"/>
    </source>
</evidence>
<dbReference type="GO" id="GO:0012505">
    <property type="term" value="C:endomembrane system"/>
    <property type="evidence" value="ECO:0007669"/>
    <property type="project" value="UniProtKB-SubCell"/>
</dbReference>
<feature type="transmembrane region" description="Helical" evidence="9">
    <location>
        <begin position="181"/>
        <end position="203"/>
    </location>
</feature>
<organism evidence="12 13">
    <name type="scientific">Fasciola hepatica</name>
    <name type="common">Liver fluke</name>
    <dbReference type="NCBI Taxonomy" id="6192"/>
    <lineage>
        <taxon>Eukaryota</taxon>
        <taxon>Metazoa</taxon>
        <taxon>Spiralia</taxon>
        <taxon>Lophotrochozoa</taxon>
        <taxon>Platyhelminthes</taxon>
        <taxon>Trematoda</taxon>
        <taxon>Digenea</taxon>
        <taxon>Plagiorchiida</taxon>
        <taxon>Echinostomata</taxon>
        <taxon>Echinostomatoidea</taxon>
        <taxon>Fasciolidae</taxon>
        <taxon>Fasciola</taxon>
    </lineage>
</organism>
<keyword evidence="6 9" id="KW-0472">Membrane</keyword>
<evidence type="ECO:0000256" key="3">
    <source>
        <dbReference type="ARBA" id="ARBA00022692"/>
    </source>
</evidence>
<name>A0A4E0R9Q7_FASHE</name>
<proteinExistence type="inferred from homology"/>
<dbReference type="InterPro" id="IPR036598">
    <property type="entry name" value="GOLD_dom_sf"/>
</dbReference>
<dbReference type="InterPro" id="IPR015720">
    <property type="entry name" value="Emp24-like"/>
</dbReference>
<dbReference type="SMART" id="SM01190">
    <property type="entry name" value="EMP24_GP25L"/>
    <property type="match status" value="1"/>
</dbReference>
<evidence type="ECO:0000256" key="8">
    <source>
        <dbReference type="RuleBase" id="RU003827"/>
    </source>
</evidence>
<evidence type="ECO:0000256" key="1">
    <source>
        <dbReference type="ARBA" id="ARBA00004479"/>
    </source>
</evidence>
<dbReference type="GO" id="GO:0016020">
    <property type="term" value="C:membrane"/>
    <property type="evidence" value="ECO:0007669"/>
    <property type="project" value="UniProtKB-SubCell"/>
</dbReference>
<dbReference type="Proteomes" id="UP000230066">
    <property type="component" value="Unassembled WGS sequence"/>
</dbReference>
<keyword evidence="5 9" id="KW-1133">Transmembrane helix</keyword>
<feature type="chain" id="PRO_5020037071" description="GOLD domain-containing protein" evidence="10">
    <location>
        <begin position="19"/>
        <end position="226"/>
    </location>
</feature>
<dbReference type="Pfam" id="PF01105">
    <property type="entry name" value="EMP24_GP25L"/>
    <property type="match status" value="1"/>
</dbReference>
<evidence type="ECO:0000313" key="12">
    <source>
        <dbReference type="EMBL" id="THD23485.1"/>
    </source>
</evidence>
<keyword evidence="4 10" id="KW-0732">Signal</keyword>